<feature type="region of interest" description="Disordered" evidence="1">
    <location>
        <begin position="154"/>
        <end position="173"/>
    </location>
</feature>
<dbReference type="EMBL" id="SDOX01000036">
    <property type="protein sequence ID" value="TFJ83420.1"/>
    <property type="molecule type" value="Genomic_DNA"/>
</dbReference>
<proteinExistence type="predicted"/>
<dbReference type="AlphaFoldDB" id="A0A4D9CW60"/>
<organism evidence="2 3">
    <name type="scientific">Nannochloropsis salina CCMP1776</name>
    <dbReference type="NCBI Taxonomy" id="1027361"/>
    <lineage>
        <taxon>Eukaryota</taxon>
        <taxon>Sar</taxon>
        <taxon>Stramenopiles</taxon>
        <taxon>Ochrophyta</taxon>
        <taxon>Eustigmatophyceae</taxon>
        <taxon>Eustigmatales</taxon>
        <taxon>Monodopsidaceae</taxon>
        <taxon>Microchloropsis</taxon>
        <taxon>Microchloropsis salina</taxon>
    </lineage>
</organism>
<evidence type="ECO:0000313" key="3">
    <source>
        <dbReference type="Proteomes" id="UP000355283"/>
    </source>
</evidence>
<feature type="compositionally biased region" description="Basic and acidic residues" evidence="1">
    <location>
        <begin position="59"/>
        <end position="77"/>
    </location>
</feature>
<accession>A0A4D9CW60</accession>
<sequence length="260" mass="27981">MTQRASSHAASQRLPCADGCVGQTSEIGAGEGWVMETPFHRGDEQGDEEEGERSGPIFVREREGTEERGERKGVKADEVERPADAHLWASLLLPAKAWGGTEGVVFPLHRVDSVATGERKAAAAQALLVKEGQGEGKEEAADWVGARSVLAMGRPRPERGGEEPVPALPYPPKVSSQRMDTSLHVVAVLSAGEITRWNSNRLCTPSFPPGALPLERIPSSGLLVLSVVYPARHSCWKQCLSTGLQLVLVMSFLLPPLYSS</sequence>
<evidence type="ECO:0000313" key="2">
    <source>
        <dbReference type="EMBL" id="TFJ83420.1"/>
    </source>
</evidence>
<gene>
    <name evidence="2" type="ORF">NSK_005260</name>
</gene>
<comment type="caution">
    <text evidence="2">The sequence shown here is derived from an EMBL/GenBank/DDBJ whole genome shotgun (WGS) entry which is preliminary data.</text>
</comment>
<dbReference type="Proteomes" id="UP000355283">
    <property type="component" value="Unassembled WGS sequence"/>
</dbReference>
<name>A0A4D9CW60_9STRA</name>
<evidence type="ECO:0000256" key="1">
    <source>
        <dbReference type="SAM" id="MobiDB-lite"/>
    </source>
</evidence>
<reference evidence="2 3" key="1">
    <citation type="submission" date="2019-01" db="EMBL/GenBank/DDBJ databases">
        <title>Nuclear Genome Assembly of the Microalgal Biofuel strain Nannochloropsis salina CCMP1776.</title>
        <authorList>
            <person name="Hovde B."/>
        </authorList>
    </citation>
    <scope>NUCLEOTIDE SEQUENCE [LARGE SCALE GENOMIC DNA]</scope>
    <source>
        <strain evidence="2 3">CCMP1776</strain>
    </source>
</reference>
<protein>
    <submittedName>
        <fullName evidence="2">Uncharacterized protein</fullName>
    </submittedName>
</protein>
<feature type="region of interest" description="Disordered" evidence="1">
    <location>
        <begin position="1"/>
        <end position="77"/>
    </location>
</feature>
<feature type="compositionally biased region" description="Polar residues" evidence="1">
    <location>
        <begin position="1"/>
        <end position="10"/>
    </location>
</feature>
<keyword evidence="3" id="KW-1185">Reference proteome</keyword>